<dbReference type="Gene3D" id="3.10.10.10">
    <property type="entry name" value="HIV Type 1 Reverse Transcriptase, subunit A, domain 1"/>
    <property type="match status" value="1"/>
</dbReference>
<dbReference type="OrthoDB" id="2195278at2759"/>
<reference evidence="1 2" key="1">
    <citation type="journal article" date="2020" name="Genome Biol. Evol.">
        <title>Comparative genomics of strictly vertically transmitted, feminizing microsporidia endosymbionts of amphipod crustaceans.</title>
        <authorList>
            <person name="Cormier A."/>
            <person name="Chebbi M.A."/>
            <person name="Giraud I."/>
            <person name="Wattier R."/>
            <person name="Teixeira M."/>
            <person name="Gilbert C."/>
            <person name="Rigaud T."/>
            <person name="Cordaux R."/>
        </authorList>
    </citation>
    <scope>NUCLEOTIDE SEQUENCE [LARGE SCALE GENOMIC DNA]</scope>
    <source>
        <strain evidence="1 2">Ou3-Ou53</strain>
    </source>
</reference>
<dbReference type="InterPro" id="IPR053134">
    <property type="entry name" value="RNA-dir_DNA_polymerase"/>
</dbReference>
<dbReference type="AlphaFoldDB" id="A0A9P6KYI6"/>
<name>A0A9P6KYI6_9MICR</name>
<evidence type="ECO:0000313" key="2">
    <source>
        <dbReference type="Proteomes" id="UP000740883"/>
    </source>
</evidence>
<evidence type="ECO:0000313" key="1">
    <source>
        <dbReference type="EMBL" id="KAF9763059.1"/>
    </source>
</evidence>
<dbReference type="SUPFAM" id="SSF56672">
    <property type="entry name" value="DNA/RNA polymerases"/>
    <property type="match status" value="1"/>
</dbReference>
<accession>A0A9P6KYI6</accession>
<dbReference type="PANTHER" id="PTHR24559:SF444">
    <property type="entry name" value="REVERSE TRANSCRIPTASE DOMAIN-CONTAINING PROTEIN"/>
    <property type="match status" value="1"/>
</dbReference>
<dbReference type="InterPro" id="IPR043502">
    <property type="entry name" value="DNA/RNA_pol_sf"/>
</dbReference>
<dbReference type="EMBL" id="SBJO01000105">
    <property type="protein sequence ID" value="KAF9763059.1"/>
    <property type="molecule type" value="Genomic_DNA"/>
</dbReference>
<gene>
    <name evidence="1" type="primary">pol_163</name>
    <name evidence="1" type="ORF">NGRA_1543</name>
</gene>
<keyword evidence="2" id="KW-1185">Reference proteome</keyword>
<protein>
    <submittedName>
        <fullName evidence="1">Retrovirus-related Pol polyprotein from transposon opus</fullName>
    </submittedName>
</protein>
<sequence length="99" mass="11387">MAKKSNPYLGDIKSVEHEIKLSSDKLVTSKPYSIPSKLFHPMVNEIETLVKDKIIQESNSPYASPTFPILKKNGTIRLIVDYRKLNQITIKEVFFHSRI</sequence>
<proteinExistence type="predicted"/>
<organism evidence="1 2">
    <name type="scientific">Nosema granulosis</name>
    <dbReference type="NCBI Taxonomy" id="83296"/>
    <lineage>
        <taxon>Eukaryota</taxon>
        <taxon>Fungi</taxon>
        <taxon>Fungi incertae sedis</taxon>
        <taxon>Microsporidia</taxon>
        <taxon>Nosematidae</taxon>
        <taxon>Nosema</taxon>
    </lineage>
</organism>
<dbReference type="PANTHER" id="PTHR24559">
    <property type="entry name" value="TRANSPOSON TY3-I GAG-POL POLYPROTEIN"/>
    <property type="match status" value="1"/>
</dbReference>
<comment type="caution">
    <text evidence="1">The sequence shown here is derived from an EMBL/GenBank/DDBJ whole genome shotgun (WGS) entry which is preliminary data.</text>
</comment>
<dbReference type="Proteomes" id="UP000740883">
    <property type="component" value="Unassembled WGS sequence"/>
</dbReference>